<keyword evidence="2" id="KW-1185">Reference proteome</keyword>
<reference evidence="2" key="1">
    <citation type="submission" date="2016-06" db="EMBL/GenBank/DDBJ databases">
        <title>Parallel loss of symbiosis genes in relatives of nitrogen-fixing non-legume Parasponia.</title>
        <authorList>
            <person name="Van Velzen R."/>
            <person name="Holmer R."/>
            <person name="Bu F."/>
            <person name="Rutten L."/>
            <person name="Van Zeijl A."/>
            <person name="Liu W."/>
            <person name="Santuari L."/>
            <person name="Cao Q."/>
            <person name="Sharma T."/>
            <person name="Shen D."/>
            <person name="Roswanjaya Y."/>
            <person name="Wardhani T."/>
            <person name="Kalhor M.S."/>
            <person name="Jansen J."/>
            <person name="Van den Hoogen J."/>
            <person name="Gungor B."/>
            <person name="Hartog M."/>
            <person name="Hontelez J."/>
            <person name="Verver J."/>
            <person name="Yang W.-C."/>
            <person name="Schijlen E."/>
            <person name="Repin R."/>
            <person name="Schilthuizen M."/>
            <person name="Schranz E."/>
            <person name="Heidstra R."/>
            <person name="Miyata K."/>
            <person name="Fedorova E."/>
            <person name="Kohlen W."/>
            <person name="Bisseling T."/>
            <person name="Smit S."/>
            <person name="Geurts R."/>
        </authorList>
    </citation>
    <scope>NUCLEOTIDE SEQUENCE [LARGE SCALE GENOMIC DNA]</scope>
    <source>
        <strain evidence="2">cv. RG33-2</strain>
    </source>
</reference>
<evidence type="ECO:0000313" key="2">
    <source>
        <dbReference type="Proteomes" id="UP000237000"/>
    </source>
</evidence>
<proteinExistence type="predicted"/>
<dbReference type="Proteomes" id="UP000237000">
    <property type="component" value="Unassembled WGS sequence"/>
</dbReference>
<dbReference type="OrthoDB" id="1746206at2759"/>
<dbReference type="EMBL" id="JXTC01000079">
    <property type="protein sequence ID" value="PON90924.1"/>
    <property type="molecule type" value="Genomic_DNA"/>
</dbReference>
<organism evidence="1 2">
    <name type="scientific">Trema orientale</name>
    <name type="common">Charcoal tree</name>
    <name type="synonym">Celtis orientalis</name>
    <dbReference type="NCBI Taxonomy" id="63057"/>
    <lineage>
        <taxon>Eukaryota</taxon>
        <taxon>Viridiplantae</taxon>
        <taxon>Streptophyta</taxon>
        <taxon>Embryophyta</taxon>
        <taxon>Tracheophyta</taxon>
        <taxon>Spermatophyta</taxon>
        <taxon>Magnoliopsida</taxon>
        <taxon>eudicotyledons</taxon>
        <taxon>Gunneridae</taxon>
        <taxon>Pentapetalae</taxon>
        <taxon>rosids</taxon>
        <taxon>fabids</taxon>
        <taxon>Rosales</taxon>
        <taxon>Cannabaceae</taxon>
        <taxon>Trema</taxon>
    </lineage>
</organism>
<protein>
    <submittedName>
        <fullName evidence="1">Uncharacterized protein</fullName>
    </submittedName>
</protein>
<accession>A0A2P5EZF6</accession>
<sequence>MVVLVIIVNASSLALSSILVMPQSVLVVFAIMNMAMFDISSVPSSIVKLKPYTFERNDASINKLSIIQVTHEATSRGSPKLNLWNPQLLSSLDRKAHNSIIKLITTSRGTCSSFNELSFKTSSLNGARQFFLVTSHKAGTSWVASQSEGSKPSVMVSNLKSFRPLTNSGPLDRINPLWLNSVLTKVIWKPLKCRSFGKFHHGVNVALGCIWDTNCMRFS</sequence>
<dbReference type="InParanoid" id="A0A2P5EZF6"/>
<comment type="caution">
    <text evidence="1">The sequence shown here is derived from an EMBL/GenBank/DDBJ whole genome shotgun (WGS) entry which is preliminary data.</text>
</comment>
<name>A0A2P5EZF6_TREOI</name>
<dbReference type="AlphaFoldDB" id="A0A2P5EZF6"/>
<gene>
    <name evidence="1" type="ORF">TorRG33x02_133300</name>
</gene>
<evidence type="ECO:0000313" key="1">
    <source>
        <dbReference type="EMBL" id="PON90924.1"/>
    </source>
</evidence>